<reference evidence="2" key="1">
    <citation type="journal article" date="2022" name="bioRxiv">
        <title>Sequencing and chromosome-scale assembly of the giantPleurodeles waltlgenome.</title>
        <authorList>
            <person name="Brown T."/>
            <person name="Elewa A."/>
            <person name="Iarovenko S."/>
            <person name="Subramanian E."/>
            <person name="Araus A.J."/>
            <person name="Petzold A."/>
            <person name="Susuki M."/>
            <person name="Suzuki K.-i.T."/>
            <person name="Hayashi T."/>
            <person name="Toyoda A."/>
            <person name="Oliveira C."/>
            <person name="Osipova E."/>
            <person name="Leigh N.D."/>
            <person name="Simon A."/>
            <person name="Yun M.H."/>
        </authorList>
    </citation>
    <scope>NUCLEOTIDE SEQUENCE</scope>
    <source>
        <strain evidence="2">20211129_DDA</strain>
        <tissue evidence="2">Liver</tissue>
    </source>
</reference>
<gene>
    <name evidence="2" type="ORF">NDU88_005963</name>
</gene>
<dbReference type="Proteomes" id="UP001066276">
    <property type="component" value="Chromosome 2_1"/>
</dbReference>
<name>A0AAV7VLJ8_PLEWA</name>
<accession>A0AAV7VLJ8</accession>
<feature type="region of interest" description="Disordered" evidence="1">
    <location>
        <begin position="85"/>
        <end position="125"/>
    </location>
</feature>
<evidence type="ECO:0000313" key="2">
    <source>
        <dbReference type="EMBL" id="KAJ1202162.1"/>
    </source>
</evidence>
<feature type="compositionally biased region" description="Low complexity" evidence="1">
    <location>
        <begin position="108"/>
        <end position="117"/>
    </location>
</feature>
<dbReference type="AlphaFoldDB" id="A0AAV7VLJ8"/>
<sequence>MYEGELEGDENYFYDESHPGSFEQDLAQALDAGVRQTVNDALAKAITPLKHQLSGFAQQQGLLEGQSNPPTKSIHAEACEKLTSSLMTEHPYSMSTDPPSDPSEDSEGSSSHSPPMEDSQPLMVKEECSAAGRGLFVTTPPALLLIWINEVV</sequence>
<protein>
    <submittedName>
        <fullName evidence="2">Uncharacterized protein</fullName>
    </submittedName>
</protein>
<proteinExistence type="predicted"/>
<organism evidence="2 3">
    <name type="scientific">Pleurodeles waltl</name>
    <name type="common">Iberian ribbed newt</name>
    <dbReference type="NCBI Taxonomy" id="8319"/>
    <lineage>
        <taxon>Eukaryota</taxon>
        <taxon>Metazoa</taxon>
        <taxon>Chordata</taxon>
        <taxon>Craniata</taxon>
        <taxon>Vertebrata</taxon>
        <taxon>Euteleostomi</taxon>
        <taxon>Amphibia</taxon>
        <taxon>Batrachia</taxon>
        <taxon>Caudata</taxon>
        <taxon>Salamandroidea</taxon>
        <taxon>Salamandridae</taxon>
        <taxon>Pleurodelinae</taxon>
        <taxon>Pleurodeles</taxon>
    </lineage>
</organism>
<keyword evidence="3" id="KW-1185">Reference proteome</keyword>
<evidence type="ECO:0000313" key="3">
    <source>
        <dbReference type="Proteomes" id="UP001066276"/>
    </source>
</evidence>
<dbReference type="EMBL" id="JANPWB010000003">
    <property type="protein sequence ID" value="KAJ1202162.1"/>
    <property type="molecule type" value="Genomic_DNA"/>
</dbReference>
<comment type="caution">
    <text evidence="2">The sequence shown here is derived from an EMBL/GenBank/DDBJ whole genome shotgun (WGS) entry which is preliminary data.</text>
</comment>
<evidence type="ECO:0000256" key="1">
    <source>
        <dbReference type="SAM" id="MobiDB-lite"/>
    </source>
</evidence>